<evidence type="ECO:0000256" key="1">
    <source>
        <dbReference type="ARBA" id="ARBA00004236"/>
    </source>
</evidence>
<evidence type="ECO:0000256" key="6">
    <source>
        <dbReference type="ARBA" id="ARBA00022729"/>
    </source>
</evidence>
<evidence type="ECO:0000256" key="9">
    <source>
        <dbReference type="ARBA" id="ARBA00023136"/>
    </source>
</evidence>
<evidence type="ECO:0000256" key="3">
    <source>
        <dbReference type="ARBA" id="ARBA00022475"/>
    </source>
</evidence>
<dbReference type="InterPro" id="IPR053211">
    <property type="entry name" value="DNA_repair-toleration"/>
</dbReference>
<dbReference type="Gene3D" id="3.80.10.10">
    <property type="entry name" value="Ribonuclease Inhibitor"/>
    <property type="match status" value="5"/>
</dbReference>
<evidence type="ECO:0000256" key="5">
    <source>
        <dbReference type="ARBA" id="ARBA00022692"/>
    </source>
</evidence>
<dbReference type="PANTHER" id="PTHR48060:SF21">
    <property type="entry name" value="L DOMAIN-LIKE PROTEIN"/>
    <property type="match status" value="1"/>
</dbReference>
<sequence>MFSLSYLRILDLSWNYFNTTLPAGLANLTELIHLNLSNAGFVNQIPVEILKMSSLVTLDLSAIYFPLSGVFPLTLENPNLGTLVQNLTQLRERHLDGVNMSASSNEWCQALSSSLPNLQVLSLSNCYLAGPIHPSLAKLQSLSVIRLDNNNLYATVPEFFANFLKLTILSLSSCQLNGTVPERLFQIPTLEILDLSNNILLQGSLPGFAMLTQLVRLDFSYNAFNGSFPSLQKSKQLNYVDFSNNRFIGEIPSHNWEGLLNLVNVDLRSNLFRGSIPSSLFAIPSLQKIQLSENQFDGGVPEIQNASFSSLNTLDLQSNKLEGPIPQSIFDMKGLNVLLLSSNKLNGTIKLDQIWKLGNLTTLDLSYNNLTVDAKSSNSTTSSSPQLNTIRLASCNFRVFSDLRIQSRMVHLDLSDNQISGSVPRWLWEVGNRSLTHLNLSQNLLTNLEQPYSFPSLSVLDLHLNQLQGKIPTPPPSAVYVDYSSNKFTSHLPQEVDLSAAIFFSASNNSLTGGVPESMCSAISLQVLDLSNNKLNGTIPRCIIQMRETLGVLNLRRNSLTGSIPDELRGSCELRTLDLSWNQLEGKVPKLLDNCTTLEVLDLGNNQINDAFPCFLKSISSLCVLVLRKNRCFGNVGCPNMNTSWRKLQIVDLAFNNFGGILPYKFLTTWEAMKGNVNDTYDHLNFKPFLLSQLYYQDSVTVTSKSLQMDLVKILTVFTSVDFSSNYFEGPIPEVIGQFEGLHVLNLSNNALNGSIPSTLGNLSQLESLDLSVNNLTGATPQQLAGLTFLSFLDLSYNKLVGMIPTSTQLQSFLPSCFEGNAGLCGPPLSEVAETMNMRTPIGALKLTL</sequence>
<dbReference type="PRINTS" id="PR00019">
    <property type="entry name" value="LEURICHRPT"/>
</dbReference>
<dbReference type="EMBL" id="JAIWQS010000008">
    <property type="protein sequence ID" value="KAJ8898949.1"/>
    <property type="molecule type" value="Genomic_DNA"/>
</dbReference>
<dbReference type="AlphaFoldDB" id="A0AAV8U929"/>
<dbReference type="Proteomes" id="UP001159364">
    <property type="component" value="Linkage Group LG08"/>
</dbReference>
<protein>
    <recommendedName>
        <fullName evidence="14">Receptor-like protein 12</fullName>
    </recommendedName>
</protein>
<dbReference type="FunFam" id="3.80.10.10:FF:000213">
    <property type="entry name" value="Tyrosine-sulfated glycopeptide receptor 1"/>
    <property type="match status" value="1"/>
</dbReference>
<comment type="similarity">
    <text evidence="2">Belongs to the RLP family.</text>
</comment>
<keyword evidence="8" id="KW-1133">Transmembrane helix</keyword>
<dbReference type="InterPro" id="IPR001611">
    <property type="entry name" value="Leu-rich_rpt"/>
</dbReference>
<dbReference type="SUPFAM" id="SSF52058">
    <property type="entry name" value="L domain-like"/>
    <property type="match status" value="2"/>
</dbReference>
<evidence type="ECO:0000256" key="7">
    <source>
        <dbReference type="ARBA" id="ARBA00022737"/>
    </source>
</evidence>
<dbReference type="SMART" id="SM00369">
    <property type="entry name" value="LRR_TYP"/>
    <property type="match status" value="11"/>
</dbReference>
<dbReference type="Pfam" id="PF13855">
    <property type="entry name" value="LRR_8"/>
    <property type="match status" value="3"/>
</dbReference>
<dbReference type="InterPro" id="IPR032675">
    <property type="entry name" value="LRR_dom_sf"/>
</dbReference>
<evidence type="ECO:0000256" key="8">
    <source>
        <dbReference type="ARBA" id="ARBA00022989"/>
    </source>
</evidence>
<accession>A0AAV8U929</accession>
<evidence type="ECO:0000256" key="4">
    <source>
        <dbReference type="ARBA" id="ARBA00022614"/>
    </source>
</evidence>
<comment type="caution">
    <text evidence="12">The sequence shown here is derived from an EMBL/GenBank/DDBJ whole genome shotgun (WGS) entry which is preliminary data.</text>
</comment>
<keyword evidence="10" id="KW-0675">Receptor</keyword>
<reference evidence="12 13" key="1">
    <citation type="submission" date="2021-09" db="EMBL/GenBank/DDBJ databases">
        <title>Genomic insights and catalytic innovation underlie evolution of tropane alkaloids biosynthesis.</title>
        <authorList>
            <person name="Wang Y.-J."/>
            <person name="Tian T."/>
            <person name="Huang J.-P."/>
            <person name="Huang S.-X."/>
        </authorList>
    </citation>
    <scope>NUCLEOTIDE SEQUENCE [LARGE SCALE GENOMIC DNA]</scope>
    <source>
        <strain evidence="12">KIB-2018</strain>
        <tissue evidence="12">Leaf</tissue>
    </source>
</reference>
<dbReference type="FunFam" id="3.80.10.10:FF:000041">
    <property type="entry name" value="LRR receptor-like serine/threonine-protein kinase ERECTA"/>
    <property type="match status" value="1"/>
</dbReference>
<keyword evidence="3" id="KW-1003">Cell membrane</keyword>
<keyword evidence="13" id="KW-1185">Reference proteome</keyword>
<evidence type="ECO:0000313" key="12">
    <source>
        <dbReference type="EMBL" id="KAJ8898949.1"/>
    </source>
</evidence>
<dbReference type="PANTHER" id="PTHR48060">
    <property type="entry name" value="DNA DAMAGE-REPAIR/TOLERATION PROTEIN DRT100"/>
    <property type="match status" value="1"/>
</dbReference>
<dbReference type="Pfam" id="PF13516">
    <property type="entry name" value="LRR_6"/>
    <property type="match status" value="1"/>
</dbReference>
<dbReference type="SUPFAM" id="SSF52047">
    <property type="entry name" value="RNI-like"/>
    <property type="match status" value="1"/>
</dbReference>
<evidence type="ECO:0000256" key="11">
    <source>
        <dbReference type="ARBA" id="ARBA00023180"/>
    </source>
</evidence>
<comment type="subcellular location">
    <subcellularLocation>
        <location evidence="1">Cell membrane</location>
    </subcellularLocation>
</comment>
<evidence type="ECO:0000256" key="2">
    <source>
        <dbReference type="ARBA" id="ARBA00009592"/>
    </source>
</evidence>
<proteinExistence type="inferred from homology"/>
<organism evidence="12 13">
    <name type="scientific">Erythroxylum novogranatense</name>
    <dbReference type="NCBI Taxonomy" id="1862640"/>
    <lineage>
        <taxon>Eukaryota</taxon>
        <taxon>Viridiplantae</taxon>
        <taxon>Streptophyta</taxon>
        <taxon>Embryophyta</taxon>
        <taxon>Tracheophyta</taxon>
        <taxon>Spermatophyta</taxon>
        <taxon>Magnoliopsida</taxon>
        <taxon>eudicotyledons</taxon>
        <taxon>Gunneridae</taxon>
        <taxon>Pentapetalae</taxon>
        <taxon>rosids</taxon>
        <taxon>fabids</taxon>
        <taxon>Malpighiales</taxon>
        <taxon>Erythroxylaceae</taxon>
        <taxon>Erythroxylum</taxon>
    </lineage>
</organism>
<evidence type="ECO:0000256" key="10">
    <source>
        <dbReference type="ARBA" id="ARBA00023170"/>
    </source>
</evidence>
<keyword evidence="4" id="KW-0433">Leucine-rich repeat</keyword>
<keyword evidence="6" id="KW-0732">Signal</keyword>
<keyword evidence="11" id="KW-0325">Glycoprotein</keyword>
<evidence type="ECO:0008006" key="14">
    <source>
        <dbReference type="Google" id="ProtNLM"/>
    </source>
</evidence>
<keyword evidence="9" id="KW-0472">Membrane</keyword>
<dbReference type="GO" id="GO:0005886">
    <property type="term" value="C:plasma membrane"/>
    <property type="evidence" value="ECO:0007669"/>
    <property type="project" value="UniProtKB-SubCell"/>
</dbReference>
<evidence type="ECO:0000313" key="13">
    <source>
        <dbReference type="Proteomes" id="UP001159364"/>
    </source>
</evidence>
<dbReference type="PROSITE" id="PS51450">
    <property type="entry name" value="LRR"/>
    <property type="match status" value="2"/>
</dbReference>
<name>A0AAV8U929_9ROSI</name>
<dbReference type="Pfam" id="PF00560">
    <property type="entry name" value="LRR_1"/>
    <property type="match status" value="4"/>
</dbReference>
<keyword evidence="5" id="KW-0812">Transmembrane</keyword>
<dbReference type="InterPro" id="IPR003591">
    <property type="entry name" value="Leu-rich_rpt_typical-subtyp"/>
</dbReference>
<keyword evidence="7" id="KW-0677">Repeat</keyword>
<gene>
    <name evidence="12" type="ORF">K2173_008449</name>
</gene>